<protein>
    <submittedName>
        <fullName evidence="2">Polymer-forming cytoskeletal protein</fullName>
    </submittedName>
</protein>
<accession>A0ABD5Y4V6</accession>
<feature type="compositionally biased region" description="Acidic residues" evidence="1">
    <location>
        <begin position="349"/>
        <end position="366"/>
    </location>
</feature>
<dbReference type="Proteomes" id="UP001596432">
    <property type="component" value="Unassembled WGS sequence"/>
</dbReference>
<comment type="caution">
    <text evidence="2">The sequence shown here is derived from an EMBL/GenBank/DDBJ whole genome shotgun (WGS) entry which is preliminary data.</text>
</comment>
<proteinExistence type="predicted"/>
<gene>
    <name evidence="2" type="ORF">ACFQMA_21765</name>
</gene>
<dbReference type="GeneID" id="78822793"/>
<dbReference type="Gene3D" id="2.160.10.10">
    <property type="entry name" value="Hexapeptide repeat proteins"/>
    <property type="match status" value="1"/>
</dbReference>
<dbReference type="Pfam" id="PF04519">
    <property type="entry name" value="Bactofilin"/>
    <property type="match status" value="1"/>
</dbReference>
<dbReference type="SUPFAM" id="SSF51161">
    <property type="entry name" value="Trimeric LpxA-like enzymes"/>
    <property type="match status" value="1"/>
</dbReference>
<feature type="compositionally biased region" description="Acidic residues" evidence="1">
    <location>
        <begin position="285"/>
        <end position="342"/>
    </location>
</feature>
<organism evidence="2 3">
    <name type="scientific">Halosimplex aquaticum</name>
    <dbReference type="NCBI Taxonomy" id="3026162"/>
    <lineage>
        <taxon>Archaea</taxon>
        <taxon>Methanobacteriati</taxon>
        <taxon>Methanobacteriota</taxon>
        <taxon>Stenosarchaea group</taxon>
        <taxon>Halobacteria</taxon>
        <taxon>Halobacteriales</taxon>
        <taxon>Haloarculaceae</taxon>
        <taxon>Halosimplex</taxon>
    </lineage>
</organism>
<reference evidence="2 3" key="1">
    <citation type="journal article" date="2019" name="Int. J. Syst. Evol. Microbiol.">
        <title>The Global Catalogue of Microorganisms (GCM) 10K type strain sequencing project: providing services to taxonomists for standard genome sequencing and annotation.</title>
        <authorList>
            <consortium name="The Broad Institute Genomics Platform"/>
            <consortium name="The Broad Institute Genome Sequencing Center for Infectious Disease"/>
            <person name="Wu L."/>
            <person name="Ma J."/>
        </authorList>
    </citation>
    <scope>NUCLEOTIDE SEQUENCE [LARGE SCALE GENOMIC DNA]</scope>
    <source>
        <strain evidence="2 3">XZYJT29</strain>
    </source>
</reference>
<feature type="compositionally biased region" description="Acidic residues" evidence="1">
    <location>
        <begin position="400"/>
        <end position="409"/>
    </location>
</feature>
<feature type="region of interest" description="Disordered" evidence="1">
    <location>
        <begin position="280"/>
        <end position="409"/>
    </location>
</feature>
<name>A0ABD5Y4V6_9EURY</name>
<dbReference type="EMBL" id="JBHTAS010000001">
    <property type="protein sequence ID" value="MFC7142452.1"/>
    <property type="molecule type" value="Genomic_DNA"/>
</dbReference>
<dbReference type="InterPro" id="IPR011004">
    <property type="entry name" value="Trimer_LpxA-like_sf"/>
</dbReference>
<evidence type="ECO:0000256" key="1">
    <source>
        <dbReference type="SAM" id="MobiDB-lite"/>
    </source>
</evidence>
<keyword evidence="3" id="KW-1185">Reference proteome</keyword>
<dbReference type="AlphaFoldDB" id="A0ABD5Y4V6"/>
<sequence length="409" mass="43185">MPIRSDPLDELTIPDGTTVEEHDLVTDGDVIVGGQSTVEFGVRGDDVMAGERVTFGGHIEAEGDCRLDMWSEVAEDVLVGGDAYLGERAQVGGELKVAGNVDIGDDVDIQESFEASGHIVIRNPMPTVVFLVVYLSQLLRIGEEEAAEDLASQLVEADDAEDEPIVIPRGARVSDDAWRVSTPARIGDDCRLHGNIRAETLTVGADNTIFGSLRARGDVVVGEETEIKGDVTTRNGDVSVARGATVWGDISAEDVELHEHAIVEGKIRVSGELTQVRDALGPERPDDEAEGDDAADAETTDDETDESDDEAADTEDEPADPDDGTTEADTGEPDDETAEVVADETAGTDADDGESVDGAGESDDEASPAVESRDAVEAELDGVVPMMGGRPDYSENGHDEDAEVVPDAD</sequence>
<dbReference type="InterPro" id="IPR007607">
    <property type="entry name" value="BacA/B"/>
</dbReference>
<dbReference type="RefSeq" id="WP_274323518.1">
    <property type="nucleotide sequence ID" value="NZ_CP118158.1"/>
</dbReference>
<evidence type="ECO:0000313" key="2">
    <source>
        <dbReference type="EMBL" id="MFC7142452.1"/>
    </source>
</evidence>
<evidence type="ECO:0000313" key="3">
    <source>
        <dbReference type="Proteomes" id="UP001596432"/>
    </source>
</evidence>